<reference evidence="3" key="1">
    <citation type="submission" date="2020-05" db="EMBL/GenBank/DDBJ databases">
        <authorList>
            <person name="Chiriac C."/>
            <person name="Salcher M."/>
            <person name="Ghai R."/>
            <person name="Kavagutti S V."/>
        </authorList>
    </citation>
    <scope>NUCLEOTIDE SEQUENCE</scope>
</reference>
<proteinExistence type="predicted"/>
<feature type="transmembrane region" description="Helical" evidence="1">
    <location>
        <begin position="104"/>
        <end position="121"/>
    </location>
</feature>
<dbReference type="Pfam" id="PF02518">
    <property type="entry name" value="HATPase_c"/>
    <property type="match status" value="1"/>
</dbReference>
<organism evidence="3">
    <name type="scientific">freshwater metagenome</name>
    <dbReference type="NCBI Taxonomy" id="449393"/>
    <lineage>
        <taxon>unclassified sequences</taxon>
        <taxon>metagenomes</taxon>
        <taxon>ecological metagenomes</taxon>
    </lineage>
</organism>
<name>A0A6J6NLK1_9ZZZZ</name>
<dbReference type="AlphaFoldDB" id="A0A6J6NLK1"/>
<gene>
    <name evidence="3" type="ORF">UFOPK2373_00603</name>
</gene>
<feature type="transmembrane region" description="Helical" evidence="1">
    <location>
        <begin position="128"/>
        <end position="148"/>
    </location>
</feature>
<dbReference type="EMBL" id="CAEZXL010000087">
    <property type="protein sequence ID" value="CAB4687581.1"/>
    <property type="molecule type" value="Genomic_DNA"/>
</dbReference>
<evidence type="ECO:0000259" key="2">
    <source>
        <dbReference type="Pfam" id="PF02518"/>
    </source>
</evidence>
<evidence type="ECO:0000313" key="3">
    <source>
        <dbReference type="EMBL" id="CAB4687581.1"/>
    </source>
</evidence>
<dbReference type="SUPFAM" id="SSF55874">
    <property type="entry name" value="ATPase domain of HSP90 chaperone/DNA topoisomerase II/histidine kinase"/>
    <property type="match status" value="1"/>
</dbReference>
<dbReference type="Gene3D" id="3.30.565.10">
    <property type="entry name" value="Histidine kinase-like ATPase, C-terminal domain"/>
    <property type="match status" value="1"/>
</dbReference>
<feature type="transmembrane region" description="Helical" evidence="1">
    <location>
        <begin position="160"/>
        <end position="177"/>
    </location>
</feature>
<keyword evidence="1" id="KW-1133">Transmembrane helix</keyword>
<keyword evidence="1" id="KW-0812">Transmembrane</keyword>
<sequence length="391" mass="42537">MSTTQATFATARINRLIGRALAAASVLLSVESGLNYVNQSQYLNQPLSWILVSILWATTAAFTYTFWFGSASYIYLRIHALYMFVLLAAWPLMIKEIPVDDGTFYPFLWWVVDTGWVAAAISFRLRWVIAYFVVLVIGIQGMFFIPIGGSHSVTQVLTDGLFTVLTNGSVAVIILMLRNAASATDKANAEAIQVAVLQAKAEAESKERQRLDALIHDSVLTALISATNAKTELEAQSAAELANSALEKLSNLENSSVEGAPVFCGDLFDSVIAASKRLDPEIEARKDCQTQFLVEKEVSVALTEAILQALQNSQLHAGLKAQRELILKASSNELKIVLKDNGKGFRPNRVPKGRLGIRNSIVGRVQSVGGTAYIVSSPGQGATVILEWSKK</sequence>
<feature type="transmembrane region" description="Helical" evidence="1">
    <location>
        <begin position="49"/>
        <end position="67"/>
    </location>
</feature>
<feature type="domain" description="Histidine kinase/HSP90-like ATPase" evidence="2">
    <location>
        <begin position="299"/>
        <end position="388"/>
    </location>
</feature>
<keyword evidence="1" id="KW-0472">Membrane</keyword>
<evidence type="ECO:0000256" key="1">
    <source>
        <dbReference type="SAM" id="Phobius"/>
    </source>
</evidence>
<accession>A0A6J6NLK1</accession>
<protein>
    <submittedName>
        <fullName evidence="3">Unannotated protein</fullName>
    </submittedName>
</protein>
<dbReference type="InterPro" id="IPR036890">
    <property type="entry name" value="HATPase_C_sf"/>
</dbReference>
<feature type="transmembrane region" description="Helical" evidence="1">
    <location>
        <begin position="74"/>
        <end position="92"/>
    </location>
</feature>
<dbReference type="InterPro" id="IPR003594">
    <property type="entry name" value="HATPase_dom"/>
</dbReference>